<dbReference type="PhylomeDB" id="A0A0G4FIF2"/>
<reference evidence="2" key="1">
    <citation type="submission" date="2014-11" db="EMBL/GenBank/DDBJ databases">
        <authorList>
            <person name="Otto D Thomas"/>
            <person name="Naeem Raeece"/>
        </authorList>
    </citation>
    <scope>NUCLEOTIDE SEQUENCE</scope>
</reference>
<organism evidence="2">
    <name type="scientific">Chromera velia CCMP2878</name>
    <dbReference type="NCBI Taxonomy" id="1169474"/>
    <lineage>
        <taxon>Eukaryota</taxon>
        <taxon>Sar</taxon>
        <taxon>Alveolata</taxon>
        <taxon>Colpodellida</taxon>
        <taxon>Chromeraceae</taxon>
        <taxon>Chromera</taxon>
    </lineage>
</organism>
<sequence length="350" mass="37381">MKRRWERGPPSSRGSGGTGPPDSTPLSTIRDLRTVCNVGKGLQALVERCICSNREGVAFLMSDPNHRFPLTVIHLMAMEERWGYSCAFHRTVGGIPFTLTFRRAPPGWRVGDTAVVSIPSLGMELCGEGDTGARYRRRAGRSDLDHRGFPLVLPGTSSVGRYEGLQRETQWPARKFSFQLADEGEGVVGLREASRLTHLREGYQEISSMEAQASASSSSSSALPSALPPSFPPPAPVEPSDPSPAQAEASVREAGAAGARARSPSPVVSNRASVDSGESPLPDFFVPLGSSMKGTILDPSGPGVLHTPGTVRKHTRAPSRGRRVKDSGPVFCDKKGNRLLGADGEPLGYN</sequence>
<feature type="region of interest" description="Disordered" evidence="1">
    <location>
        <begin position="207"/>
        <end position="279"/>
    </location>
</feature>
<accession>A0A0G4FIF2</accession>
<protein>
    <submittedName>
        <fullName evidence="2">Uncharacterized protein</fullName>
    </submittedName>
</protein>
<evidence type="ECO:0000256" key="1">
    <source>
        <dbReference type="SAM" id="MobiDB-lite"/>
    </source>
</evidence>
<proteinExistence type="predicted"/>
<dbReference type="AlphaFoldDB" id="A0A0G4FIF2"/>
<feature type="region of interest" description="Disordered" evidence="1">
    <location>
        <begin position="298"/>
        <end position="350"/>
    </location>
</feature>
<gene>
    <name evidence="2" type="ORF">Cvel_17174</name>
</gene>
<dbReference type="EMBL" id="CDMZ01000393">
    <property type="protein sequence ID" value="CEM13292.1"/>
    <property type="molecule type" value="Genomic_DNA"/>
</dbReference>
<feature type="compositionally biased region" description="Basic residues" evidence="1">
    <location>
        <begin position="311"/>
        <end position="323"/>
    </location>
</feature>
<feature type="compositionally biased region" description="Low complexity" evidence="1">
    <location>
        <begin position="207"/>
        <end position="225"/>
    </location>
</feature>
<evidence type="ECO:0000313" key="2">
    <source>
        <dbReference type="EMBL" id="CEM13292.1"/>
    </source>
</evidence>
<name>A0A0G4FIF2_9ALVE</name>
<dbReference type="VEuPathDB" id="CryptoDB:Cvel_17174"/>
<feature type="compositionally biased region" description="Pro residues" evidence="1">
    <location>
        <begin position="226"/>
        <end position="242"/>
    </location>
</feature>
<feature type="compositionally biased region" description="Low complexity" evidence="1">
    <location>
        <begin position="243"/>
        <end position="267"/>
    </location>
</feature>
<feature type="region of interest" description="Disordered" evidence="1">
    <location>
        <begin position="1"/>
        <end position="28"/>
    </location>
</feature>